<dbReference type="GO" id="GO:0004526">
    <property type="term" value="F:ribonuclease P activity"/>
    <property type="evidence" value="ECO:0007669"/>
    <property type="project" value="UniProtKB-UniRule"/>
</dbReference>
<keyword evidence="2 6" id="KW-0540">Nuclease</keyword>
<dbReference type="GO" id="GO:0001682">
    <property type="term" value="P:tRNA 5'-leader removal"/>
    <property type="evidence" value="ECO:0007669"/>
    <property type="project" value="UniProtKB-UniRule"/>
</dbReference>
<dbReference type="RefSeq" id="WP_052218927.1">
    <property type="nucleotide sequence ID" value="NZ_LGTE01000029.1"/>
</dbReference>
<dbReference type="NCBIfam" id="TIGR00188">
    <property type="entry name" value="rnpA"/>
    <property type="match status" value="1"/>
</dbReference>
<organism evidence="8 9">
    <name type="scientific">Thermincola ferriacetica</name>
    <dbReference type="NCBI Taxonomy" id="281456"/>
    <lineage>
        <taxon>Bacteria</taxon>
        <taxon>Bacillati</taxon>
        <taxon>Bacillota</taxon>
        <taxon>Clostridia</taxon>
        <taxon>Eubacteriales</taxon>
        <taxon>Thermincolaceae</taxon>
        <taxon>Thermincola</taxon>
    </lineage>
</organism>
<comment type="caution">
    <text evidence="8">The sequence shown here is derived from an EMBL/GenBank/DDBJ whole genome shotgun (WGS) entry which is preliminary data.</text>
</comment>
<keyword evidence="9" id="KW-1185">Reference proteome</keyword>
<dbReference type="Proteomes" id="UP000037175">
    <property type="component" value="Unassembled WGS sequence"/>
</dbReference>
<dbReference type="EMBL" id="LGTE01000029">
    <property type="protein sequence ID" value="KNZ68500.1"/>
    <property type="molecule type" value="Genomic_DNA"/>
</dbReference>
<dbReference type="EC" id="3.1.26.5" evidence="6 7"/>
<dbReference type="PANTHER" id="PTHR33992">
    <property type="entry name" value="RIBONUCLEASE P PROTEIN COMPONENT"/>
    <property type="match status" value="1"/>
</dbReference>
<keyword evidence="1 6" id="KW-0819">tRNA processing</keyword>
<name>A0A0L6VZ08_9FIRM</name>
<keyword evidence="3 6" id="KW-0255">Endonuclease</keyword>
<evidence type="ECO:0000313" key="8">
    <source>
        <dbReference type="EMBL" id="KNZ68500.1"/>
    </source>
</evidence>
<keyword evidence="5 6" id="KW-0694">RNA-binding</keyword>
<dbReference type="Pfam" id="PF00825">
    <property type="entry name" value="Ribonuclease_P"/>
    <property type="match status" value="1"/>
</dbReference>
<evidence type="ECO:0000256" key="5">
    <source>
        <dbReference type="ARBA" id="ARBA00022884"/>
    </source>
</evidence>
<comment type="similarity">
    <text evidence="6">Belongs to the RnpA family.</text>
</comment>
<protein>
    <recommendedName>
        <fullName evidence="6 7">Ribonuclease P protein component</fullName>
        <shortName evidence="6">RNase P protein</shortName>
        <shortName evidence="6">RNaseP protein</shortName>
        <ecNumber evidence="6 7">3.1.26.5</ecNumber>
    </recommendedName>
    <alternativeName>
        <fullName evidence="6">Protein C5</fullName>
    </alternativeName>
</protein>
<dbReference type="GO" id="GO:0042781">
    <property type="term" value="F:3'-tRNA processing endoribonuclease activity"/>
    <property type="evidence" value="ECO:0007669"/>
    <property type="project" value="TreeGrafter"/>
</dbReference>
<reference evidence="9" key="1">
    <citation type="submission" date="2015-07" db="EMBL/GenBank/DDBJ databases">
        <title>Complete Genome of Thermincola ferriacetica strain Z-0001T.</title>
        <authorList>
            <person name="Lusk B."/>
            <person name="Badalamenti J.P."/>
            <person name="Parameswaran P."/>
            <person name="Bond D.R."/>
            <person name="Torres C.I."/>
        </authorList>
    </citation>
    <scope>NUCLEOTIDE SEQUENCE [LARGE SCALE GENOMIC DNA]</scope>
    <source>
        <strain evidence="9">Z-0001</strain>
    </source>
</reference>
<evidence type="ECO:0000256" key="7">
    <source>
        <dbReference type="NCBIfam" id="TIGR00188"/>
    </source>
</evidence>
<evidence type="ECO:0000256" key="1">
    <source>
        <dbReference type="ARBA" id="ARBA00022694"/>
    </source>
</evidence>
<dbReference type="InterPro" id="IPR020568">
    <property type="entry name" value="Ribosomal_Su5_D2-typ_SF"/>
</dbReference>
<comment type="catalytic activity">
    <reaction evidence="6">
        <text>Endonucleolytic cleavage of RNA, removing 5'-extranucleotides from tRNA precursor.</text>
        <dbReference type="EC" id="3.1.26.5"/>
    </reaction>
</comment>
<evidence type="ECO:0000256" key="2">
    <source>
        <dbReference type="ARBA" id="ARBA00022722"/>
    </source>
</evidence>
<dbReference type="InterPro" id="IPR000100">
    <property type="entry name" value="RNase_P"/>
</dbReference>
<accession>A0A0L6VZ08</accession>
<evidence type="ECO:0000256" key="4">
    <source>
        <dbReference type="ARBA" id="ARBA00022801"/>
    </source>
</evidence>
<dbReference type="SUPFAM" id="SSF54211">
    <property type="entry name" value="Ribosomal protein S5 domain 2-like"/>
    <property type="match status" value="1"/>
</dbReference>
<dbReference type="PATRIC" id="fig|281456.6.peg.3096"/>
<dbReference type="HAMAP" id="MF_00227">
    <property type="entry name" value="RNase_P"/>
    <property type="match status" value="1"/>
</dbReference>
<evidence type="ECO:0000256" key="6">
    <source>
        <dbReference type="HAMAP-Rule" id="MF_00227"/>
    </source>
</evidence>
<gene>
    <name evidence="6" type="primary">rnpA</name>
    <name evidence="8" type="ORF">Tfer_2962</name>
</gene>
<dbReference type="Gene3D" id="3.30.230.10">
    <property type="match status" value="1"/>
</dbReference>
<dbReference type="GO" id="GO:0030677">
    <property type="term" value="C:ribonuclease P complex"/>
    <property type="evidence" value="ECO:0007669"/>
    <property type="project" value="TreeGrafter"/>
</dbReference>
<comment type="subunit">
    <text evidence="6">Consists of a catalytic RNA component (M1 or rnpB) and a protein subunit.</text>
</comment>
<dbReference type="PANTHER" id="PTHR33992:SF1">
    <property type="entry name" value="RIBONUCLEASE P PROTEIN COMPONENT"/>
    <property type="match status" value="1"/>
</dbReference>
<sequence length="117" mass="13548">MALDKIKKSSEFRKVYVSGKSVSNRYLVLYYLKNGQPNSRVGFSISKKVGKAVVRNRIRRLLTEITRLSWHKISEGWDIIIIVRPRFVEKLCYTSLEKAFINLIKKSGLSKEEVGNK</sequence>
<evidence type="ECO:0000313" key="9">
    <source>
        <dbReference type="Proteomes" id="UP000037175"/>
    </source>
</evidence>
<dbReference type="GO" id="GO:0000049">
    <property type="term" value="F:tRNA binding"/>
    <property type="evidence" value="ECO:0007669"/>
    <property type="project" value="UniProtKB-UniRule"/>
</dbReference>
<keyword evidence="4 6" id="KW-0378">Hydrolase</keyword>
<dbReference type="AlphaFoldDB" id="A0A0L6VZ08"/>
<dbReference type="InterPro" id="IPR014721">
    <property type="entry name" value="Ribsml_uS5_D2-typ_fold_subgr"/>
</dbReference>
<comment type="function">
    <text evidence="6">RNaseP catalyzes the removal of the 5'-leader sequence from pre-tRNA to produce the mature 5'-terminus. It can also cleave other RNA substrates such as 4.5S RNA. The protein component plays an auxiliary but essential role in vivo by binding to the 5'-leader sequence and broadening the substrate specificity of the ribozyme.</text>
</comment>
<evidence type="ECO:0000256" key="3">
    <source>
        <dbReference type="ARBA" id="ARBA00022759"/>
    </source>
</evidence>
<proteinExistence type="inferred from homology"/>